<dbReference type="AlphaFoldDB" id="A0A919BUG2"/>
<reference evidence="1" key="1">
    <citation type="journal article" date="2014" name="Int. J. Syst. Evol. Microbiol.">
        <title>Complete genome sequence of Corynebacterium casei LMG S-19264T (=DSM 44701T), isolated from a smear-ripened cheese.</title>
        <authorList>
            <consortium name="US DOE Joint Genome Institute (JGI-PGF)"/>
            <person name="Walter F."/>
            <person name="Albersmeier A."/>
            <person name="Kalinowski J."/>
            <person name="Ruckert C."/>
        </authorList>
    </citation>
    <scope>NUCLEOTIDE SEQUENCE</scope>
    <source>
        <strain evidence="1">JCM 4122</strain>
    </source>
</reference>
<name>A0A919BUG2_STRFL</name>
<accession>A0A919BUG2</accession>
<dbReference type="EMBL" id="BNBE01000003">
    <property type="protein sequence ID" value="GHG15116.1"/>
    <property type="molecule type" value="Genomic_DNA"/>
</dbReference>
<sequence length="129" mass="14634">MKTVYKATRGDKKELLRDITPGTPLYVINEHRGGGLSYSIWVVTDERMPFTRNPIVKSPTHSGWDSLESLLAREREIYTQEPAGIRLRGPEREDYAEAKRAEAGVLAAGKQMIDHYRAQHAKKLAKADR</sequence>
<proteinExistence type="predicted"/>
<gene>
    <name evidence="1" type="ORF">GCM10017667_55760</name>
</gene>
<dbReference type="Proteomes" id="UP000632849">
    <property type="component" value="Unassembled WGS sequence"/>
</dbReference>
<keyword evidence="2" id="KW-1185">Reference proteome</keyword>
<evidence type="ECO:0000313" key="2">
    <source>
        <dbReference type="Proteomes" id="UP000632849"/>
    </source>
</evidence>
<comment type="caution">
    <text evidence="1">The sequence shown here is derived from an EMBL/GenBank/DDBJ whole genome shotgun (WGS) entry which is preliminary data.</text>
</comment>
<reference evidence="1" key="2">
    <citation type="submission" date="2020-09" db="EMBL/GenBank/DDBJ databases">
        <authorList>
            <person name="Sun Q."/>
            <person name="Ohkuma M."/>
        </authorList>
    </citation>
    <scope>NUCLEOTIDE SEQUENCE</scope>
    <source>
        <strain evidence="1">JCM 4122</strain>
    </source>
</reference>
<protein>
    <submittedName>
        <fullName evidence="1">Uncharacterized protein</fullName>
    </submittedName>
</protein>
<dbReference type="RefSeq" id="WP_190043564.1">
    <property type="nucleotide sequence ID" value="NZ_BNBE01000003.1"/>
</dbReference>
<organism evidence="1 2">
    <name type="scientific">Streptomyces filamentosus</name>
    <name type="common">Streptomyces roseosporus</name>
    <dbReference type="NCBI Taxonomy" id="67294"/>
    <lineage>
        <taxon>Bacteria</taxon>
        <taxon>Bacillati</taxon>
        <taxon>Actinomycetota</taxon>
        <taxon>Actinomycetes</taxon>
        <taxon>Kitasatosporales</taxon>
        <taxon>Streptomycetaceae</taxon>
        <taxon>Streptomyces</taxon>
    </lineage>
</organism>
<evidence type="ECO:0000313" key="1">
    <source>
        <dbReference type="EMBL" id="GHG15116.1"/>
    </source>
</evidence>